<dbReference type="RefSeq" id="WP_059056777.1">
    <property type="nucleotide sequence ID" value="NZ_CEML01000001.1"/>
</dbReference>
<dbReference type="InterPro" id="IPR013096">
    <property type="entry name" value="Cupin_2"/>
</dbReference>
<evidence type="ECO:0000256" key="1">
    <source>
        <dbReference type="ARBA" id="ARBA00022723"/>
    </source>
</evidence>
<dbReference type="Proteomes" id="UP000066737">
    <property type="component" value="Chromosome I"/>
</dbReference>
<keyword evidence="1" id="KW-0479">Metal-binding</keyword>
<organism evidence="3 4">
    <name type="scientific">Halobacterium hubeiense</name>
    <dbReference type="NCBI Taxonomy" id="1407499"/>
    <lineage>
        <taxon>Archaea</taxon>
        <taxon>Methanobacteriati</taxon>
        <taxon>Methanobacteriota</taxon>
        <taxon>Stenosarchaea group</taxon>
        <taxon>Halobacteria</taxon>
        <taxon>Halobacteriales</taxon>
        <taxon>Halobacteriaceae</taxon>
        <taxon>Halobacterium</taxon>
    </lineage>
</organism>
<dbReference type="EMBL" id="LN831302">
    <property type="protein sequence ID" value="CQH56371.1"/>
    <property type="molecule type" value="Genomic_DNA"/>
</dbReference>
<dbReference type="GeneID" id="91109823"/>
<dbReference type="STRING" id="1407499.HHUB_2371"/>
<dbReference type="Gene3D" id="2.60.120.10">
    <property type="entry name" value="Jelly Rolls"/>
    <property type="match status" value="1"/>
</dbReference>
<gene>
    <name evidence="3" type="ORF">HHUB_2371</name>
</gene>
<dbReference type="PANTHER" id="PTHR35848:SF9">
    <property type="entry name" value="SLL1358 PROTEIN"/>
    <property type="match status" value="1"/>
</dbReference>
<evidence type="ECO:0000313" key="4">
    <source>
        <dbReference type="Proteomes" id="UP000066737"/>
    </source>
</evidence>
<sequence>MPYEKATIADAESALPDDARAKMFRMKDPLDTDEVAFTLFTMEPNAEGMEHDHRDSGQEEVYYVVEGGVDVEFGGETVSLDEREALRIDAEETRQIRNRDHYSELVLVGAPR</sequence>
<dbReference type="KEGG" id="hhb:Hhub_2371"/>
<proteinExistence type="predicted"/>
<reference evidence="4" key="1">
    <citation type="journal article" date="2016" name="Environ. Microbiol.">
        <title>The complete genome of a viable archaeum isolated from 123-million-year-old rock salt.</title>
        <authorList>
            <person name="Jaakkola S.T."/>
            <person name="Pfeiffer F."/>
            <person name="Ravantti J.J."/>
            <person name="Guo Q."/>
            <person name="Liu Y."/>
            <person name="Chen X."/>
            <person name="Ma H."/>
            <person name="Yang C."/>
            <person name="Oksanen H.M."/>
            <person name="Bamford D.H."/>
        </authorList>
    </citation>
    <scope>NUCLEOTIDE SEQUENCE</scope>
    <source>
        <strain evidence="4">JI20-1</strain>
    </source>
</reference>
<dbReference type="OrthoDB" id="305577at2157"/>
<accession>A0A0U5CY26</accession>
<protein>
    <submittedName>
        <fullName evidence="3">Cupin 2 barrel domain protein</fullName>
    </submittedName>
</protein>
<feature type="domain" description="Cupin type-2" evidence="2">
    <location>
        <begin position="39"/>
        <end position="100"/>
    </location>
</feature>
<evidence type="ECO:0000313" key="3">
    <source>
        <dbReference type="EMBL" id="CQH56371.1"/>
    </source>
</evidence>
<dbReference type="GO" id="GO:0046872">
    <property type="term" value="F:metal ion binding"/>
    <property type="evidence" value="ECO:0007669"/>
    <property type="project" value="UniProtKB-KW"/>
</dbReference>
<name>A0A0U5CY26_9EURY</name>
<dbReference type="AlphaFoldDB" id="A0A0U5CY26"/>
<dbReference type="SUPFAM" id="SSF51182">
    <property type="entry name" value="RmlC-like cupins"/>
    <property type="match status" value="1"/>
</dbReference>
<dbReference type="Pfam" id="PF07883">
    <property type="entry name" value="Cupin_2"/>
    <property type="match status" value="1"/>
</dbReference>
<evidence type="ECO:0000259" key="2">
    <source>
        <dbReference type="Pfam" id="PF07883"/>
    </source>
</evidence>
<dbReference type="InterPro" id="IPR051610">
    <property type="entry name" value="GPI/OXD"/>
</dbReference>
<keyword evidence="4" id="KW-1185">Reference proteome</keyword>
<dbReference type="InterPro" id="IPR011051">
    <property type="entry name" value="RmlC_Cupin_sf"/>
</dbReference>
<dbReference type="InterPro" id="IPR014710">
    <property type="entry name" value="RmlC-like_jellyroll"/>
</dbReference>
<dbReference type="PANTHER" id="PTHR35848">
    <property type="entry name" value="OXALATE-BINDING PROTEIN"/>
    <property type="match status" value="1"/>
</dbReference>